<sequence>MPGKTARRVKQPKVKLPNARGNCSQDSGDESGGITQSEIPSRHSKPRLSEDNKKTNLNYLMLKDLTPILEKSQCEDAEIDRLLEKAEDVYKNGDKKIFAQVLWRMMIVPFGEKNKFDSVERTVNFFHSLITKLSQSEVTPAENSDMSTLESNLPKDSLSHRILRLCEKFHDESRPQVRIRIVQTIVKICESCQTMDEIDSNLKKKITSVLLLRLKDKNSVVRCEAAKGLCYFQGGQGCPVTSEMMKFIRVDQRPEVRQALVLSIVLDSDDYGDFIDRVTDLRPEVRRACIHQIREISLNSITPTEREKIVNCGLSDTSVSVRSETVKLLRHWFKVCGENPLTLLHKFDVYNNSKLCTKIFNVLFEEANDENWDVLDSNLREDKFVPLDQISEAKFFLWWYLFYKFSSKPYYAEKLFPTISAISSYCKSVIEKLETEHFDEDECMKIISLFLKIVLLIPVEEGGRVELDKMARTVFKFEFLSVYHMRELVLMIHKAHPNGCDDILLEIIRDLLESSNSRMQIGDRAPQLNFDDEFRKTKLKVSEILHKKYRLQKEKEELIKKTDYLEVHKIQKLIEAVEEELAFAKEELHKVENAANVYALDSEEPPQTQIEYSSDSLSFAFSAFFVHLKLVPKISHYVLNFYHAEVVKCIFREEEGLRLQVLQIMTQVGFFTLEEAVHAMIACLQAVLNETGDVKSVALQSIFDLVLKYGLNSFEDPKILAVFSEGSDVLDEAQTVEKLLTDLLTSFFKANNDVITFHIAIVGMLKLLIMGRHKATKIVATLLTFWANSANEGTKMYHDIGAGLSVYVQQSSERAETVARALVPSVSKVVNASYCSSLRKVDPEKLMGFITMQTDQKKLLNLSNPHIPHQIIAFDVLEEIRKRPSCPDNVYFVKALKGLSLRGISGEKLVQLKSLLKNAIKDVLRSIKLSLDAFGRYLDELDPEIKALSQMSDPGSSSSDYDPEDNDETDMFQSALTTETLNDDVTMKSVGNETSDKTVIRNTSSDEKTIIDDNSSSSSNSDFQNESCRGTK</sequence>
<dbReference type="AlphaFoldDB" id="A0A8J2PUQ1"/>
<accession>A0A8J2PUQ1</accession>
<evidence type="ECO:0000256" key="5">
    <source>
        <dbReference type="ARBA" id="ARBA00023067"/>
    </source>
</evidence>
<name>A0A8J2PUQ1_9HEXA</name>
<evidence type="ECO:0000256" key="3">
    <source>
        <dbReference type="ARBA" id="ARBA00022618"/>
    </source>
</evidence>
<reference evidence="10" key="1">
    <citation type="submission" date="2021-06" db="EMBL/GenBank/DDBJ databases">
        <authorList>
            <person name="Hodson N. C."/>
            <person name="Mongue J. A."/>
            <person name="Jaron S. K."/>
        </authorList>
    </citation>
    <scope>NUCLEOTIDE SEQUENCE</scope>
</reference>
<dbReference type="GO" id="GO:0000796">
    <property type="term" value="C:condensin complex"/>
    <property type="evidence" value="ECO:0007669"/>
    <property type="project" value="InterPro"/>
</dbReference>
<dbReference type="GO" id="GO:0000793">
    <property type="term" value="C:condensed chromosome"/>
    <property type="evidence" value="ECO:0007669"/>
    <property type="project" value="TreeGrafter"/>
</dbReference>
<dbReference type="InterPro" id="IPR027165">
    <property type="entry name" value="CND3"/>
</dbReference>
<keyword evidence="3" id="KW-0132">Cell division</keyword>
<feature type="compositionally biased region" description="Low complexity" evidence="8">
    <location>
        <begin position="1012"/>
        <end position="1022"/>
    </location>
</feature>
<keyword evidence="6" id="KW-0131">Cell cycle</keyword>
<protein>
    <recommendedName>
        <fullName evidence="9">Nuclear condensin complex subunit 3 C-terminal domain-containing protein</fullName>
    </recommendedName>
</protein>
<feature type="compositionally biased region" description="Acidic residues" evidence="8">
    <location>
        <begin position="961"/>
        <end position="970"/>
    </location>
</feature>
<dbReference type="EMBL" id="CAJVCH010569973">
    <property type="protein sequence ID" value="CAG7833654.1"/>
    <property type="molecule type" value="Genomic_DNA"/>
</dbReference>
<keyword evidence="2" id="KW-0158">Chromosome</keyword>
<keyword evidence="4" id="KW-0498">Mitosis</keyword>
<feature type="compositionally biased region" description="Basic and acidic residues" evidence="8">
    <location>
        <begin position="994"/>
        <end position="1011"/>
    </location>
</feature>
<evidence type="ECO:0000259" key="9">
    <source>
        <dbReference type="Pfam" id="PF12719"/>
    </source>
</evidence>
<organism evidence="10 11">
    <name type="scientific">Allacma fusca</name>
    <dbReference type="NCBI Taxonomy" id="39272"/>
    <lineage>
        <taxon>Eukaryota</taxon>
        <taxon>Metazoa</taxon>
        <taxon>Ecdysozoa</taxon>
        <taxon>Arthropoda</taxon>
        <taxon>Hexapoda</taxon>
        <taxon>Collembola</taxon>
        <taxon>Symphypleona</taxon>
        <taxon>Sminthuridae</taxon>
        <taxon>Allacma</taxon>
    </lineage>
</organism>
<feature type="compositionally biased region" description="Polar residues" evidence="8">
    <location>
        <begin position="1023"/>
        <end position="1032"/>
    </location>
</feature>
<proteinExistence type="predicted"/>
<evidence type="ECO:0000256" key="1">
    <source>
        <dbReference type="ARBA" id="ARBA00004286"/>
    </source>
</evidence>
<feature type="coiled-coil region" evidence="7">
    <location>
        <begin position="567"/>
        <end position="594"/>
    </location>
</feature>
<evidence type="ECO:0000256" key="7">
    <source>
        <dbReference type="SAM" id="Coils"/>
    </source>
</evidence>
<dbReference type="PANTHER" id="PTHR14418:SF5">
    <property type="entry name" value="CONDENSIN COMPLEX SUBUNIT 3"/>
    <property type="match status" value="1"/>
</dbReference>
<dbReference type="GO" id="GO:0051301">
    <property type="term" value="P:cell division"/>
    <property type="evidence" value="ECO:0007669"/>
    <property type="project" value="UniProtKB-KW"/>
</dbReference>
<feature type="region of interest" description="Disordered" evidence="8">
    <location>
        <begin position="1"/>
        <end position="52"/>
    </location>
</feature>
<feature type="compositionally biased region" description="Basic residues" evidence="8">
    <location>
        <begin position="1"/>
        <end position="13"/>
    </location>
</feature>
<feature type="compositionally biased region" description="Polar residues" evidence="8">
    <location>
        <begin position="971"/>
        <end position="980"/>
    </location>
</feature>
<feature type="domain" description="Nuclear condensin complex subunit 3 C-terminal" evidence="9">
    <location>
        <begin position="644"/>
        <end position="900"/>
    </location>
</feature>
<dbReference type="InterPro" id="IPR025977">
    <property type="entry name" value="Cnd3_C"/>
</dbReference>
<gene>
    <name evidence="10" type="ORF">AFUS01_LOCUS43253</name>
</gene>
<dbReference type="Pfam" id="PF12719">
    <property type="entry name" value="Cnd3"/>
    <property type="match status" value="1"/>
</dbReference>
<evidence type="ECO:0000256" key="2">
    <source>
        <dbReference type="ARBA" id="ARBA00022454"/>
    </source>
</evidence>
<comment type="caution">
    <text evidence="10">The sequence shown here is derived from an EMBL/GenBank/DDBJ whole genome shotgun (WGS) entry which is preliminary data.</text>
</comment>
<feature type="region of interest" description="Disordered" evidence="8">
    <location>
        <begin position="949"/>
        <end position="1032"/>
    </location>
</feature>
<evidence type="ECO:0000313" key="10">
    <source>
        <dbReference type="EMBL" id="CAG7833654.1"/>
    </source>
</evidence>
<keyword evidence="11" id="KW-1185">Reference proteome</keyword>
<evidence type="ECO:0000256" key="4">
    <source>
        <dbReference type="ARBA" id="ARBA00022776"/>
    </source>
</evidence>
<dbReference type="Proteomes" id="UP000708208">
    <property type="component" value="Unassembled WGS sequence"/>
</dbReference>
<keyword evidence="5" id="KW-0226">DNA condensation</keyword>
<dbReference type="OrthoDB" id="27187at2759"/>
<evidence type="ECO:0000256" key="6">
    <source>
        <dbReference type="ARBA" id="ARBA00023306"/>
    </source>
</evidence>
<evidence type="ECO:0000256" key="8">
    <source>
        <dbReference type="SAM" id="MobiDB-lite"/>
    </source>
</evidence>
<dbReference type="PANTHER" id="PTHR14418">
    <property type="entry name" value="CONDENSIN COMPLEX SUBUNIT 3-RELATED"/>
    <property type="match status" value="1"/>
</dbReference>
<comment type="subcellular location">
    <subcellularLocation>
        <location evidence="1">Chromosome</location>
    </subcellularLocation>
</comment>
<feature type="compositionally biased region" description="Low complexity" evidence="8">
    <location>
        <begin position="949"/>
        <end position="960"/>
    </location>
</feature>
<evidence type="ECO:0000313" key="11">
    <source>
        <dbReference type="Proteomes" id="UP000708208"/>
    </source>
</evidence>
<dbReference type="GO" id="GO:0007076">
    <property type="term" value="P:mitotic chromosome condensation"/>
    <property type="evidence" value="ECO:0007669"/>
    <property type="project" value="InterPro"/>
</dbReference>
<keyword evidence="7" id="KW-0175">Coiled coil</keyword>